<protein>
    <recommendedName>
        <fullName evidence="3">Type II secretion system protein GspF domain-containing protein</fullName>
    </recommendedName>
</protein>
<evidence type="ECO:0008006" key="3">
    <source>
        <dbReference type="Google" id="ProtNLM"/>
    </source>
</evidence>
<name>C0E5Q4_9CORY</name>
<dbReference type="Proteomes" id="UP000006247">
    <property type="component" value="Unassembled WGS sequence"/>
</dbReference>
<comment type="caution">
    <text evidence="1">The sequence shown here is derived from an EMBL/GenBank/DDBJ whole genome shotgun (WGS) entry which is preliminary data.</text>
</comment>
<dbReference type="PANTHER" id="PTHR35007:SF3">
    <property type="entry name" value="POSSIBLE CONSERVED ALANINE RICH MEMBRANE PROTEIN"/>
    <property type="match status" value="1"/>
</dbReference>
<proteinExistence type="predicted"/>
<accession>C0E5Q4</accession>
<feature type="non-terminal residue" evidence="1">
    <location>
        <position position="1"/>
    </location>
</feature>
<dbReference type="HOGENOM" id="CLU_2351456_0_0_11"/>
<gene>
    <name evidence="1" type="ORF">CORMATOL_02336</name>
</gene>
<organism evidence="1 2">
    <name type="scientific">Corynebacterium matruchotii ATCC 33806</name>
    <dbReference type="NCBI Taxonomy" id="566549"/>
    <lineage>
        <taxon>Bacteria</taxon>
        <taxon>Bacillati</taxon>
        <taxon>Actinomycetota</taxon>
        <taxon>Actinomycetes</taxon>
        <taxon>Mycobacteriales</taxon>
        <taxon>Corynebacteriaceae</taxon>
        <taxon>Corynebacterium</taxon>
    </lineage>
</organism>
<sequence length="96" mass="9879">GVDADRAWRELAQAPGLGELAALARSSHHSGAGLSNGCSRIAARLRDDGADHATAEAERAGVLIALPMTLCYLPAFFLLGLAPMVISLGTSILSSH</sequence>
<evidence type="ECO:0000313" key="2">
    <source>
        <dbReference type="Proteomes" id="UP000006247"/>
    </source>
</evidence>
<dbReference type="PANTHER" id="PTHR35007">
    <property type="entry name" value="INTEGRAL MEMBRANE PROTEIN-RELATED"/>
    <property type="match status" value="1"/>
</dbReference>
<evidence type="ECO:0000313" key="1">
    <source>
        <dbReference type="EMBL" id="EEG26103.1"/>
    </source>
</evidence>
<dbReference type="EMBL" id="ACEB01000037">
    <property type="protein sequence ID" value="EEG26103.1"/>
    <property type="molecule type" value="Genomic_DNA"/>
</dbReference>
<dbReference type="AlphaFoldDB" id="C0E5Q4"/>
<reference evidence="1 2" key="1">
    <citation type="submission" date="2009-01" db="EMBL/GenBank/DDBJ databases">
        <authorList>
            <person name="Fulton L."/>
            <person name="Clifton S."/>
            <person name="Chinwalla A.T."/>
            <person name="Mitreva M."/>
            <person name="Sodergren E."/>
            <person name="Weinstock G."/>
            <person name="Clifton S."/>
            <person name="Dooling D.J."/>
            <person name="Fulton B."/>
            <person name="Minx P."/>
            <person name="Pepin K.H."/>
            <person name="Johnson M."/>
            <person name="Bhonagiri V."/>
            <person name="Nash W.E."/>
            <person name="Mardis E.R."/>
            <person name="Wilson R.K."/>
        </authorList>
    </citation>
    <scope>NUCLEOTIDE SEQUENCE [LARGE SCALE GENOMIC DNA]</scope>
    <source>
        <strain evidence="1 2">ATCC 33806</strain>
    </source>
</reference>